<gene>
    <name evidence="1" type="ORF">HHS34_005300</name>
</gene>
<accession>A0ACD5HIX4</accession>
<name>A0ACD5HIX4_9PROT</name>
<protein>
    <submittedName>
        <fullName evidence="1">Conjugal transfer protein TraB</fullName>
    </submittedName>
</protein>
<reference evidence="1 2" key="1">
    <citation type="journal article" date="2021" name="ISME J.">
        <title>Genomic evolution of the class Acidithiobacillia: deep-branching Proteobacteria living in extreme acidic conditions.</title>
        <authorList>
            <person name="Moya-Beltran A."/>
            <person name="Beard S."/>
            <person name="Rojas-Villalobos C."/>
            <person name="Issotta F."/>
            <person name="Gallardo Y."/>
            <person name="Ulloa R."/>
            <person name="Giaveno A."/>
            <person name="Degli Esposti M."/>
            <person name="Johnson D.B."/>
            <person name="Quatrini R."/>
        </authorList>
    </citation>
    <scope>NUCLEOTIDE SEQUENCE [LARGE SCALE GENOMIC DNA]</scope>
    <source>
        <strain evidence="1 2">GG1-14</strain>
    </source>
</reference>
<proteinExistence type="predicted"/>
<organism evidence="1 2">
    <name type="scientific">Acidithiobacillus montserratensis</name>
    <dbReference type="NCBI Taxonomy" id="2729135"/>
    <lineage>
        <taxon>Bacteria</taxon>
        <taxon>Pseudomonadati</taxon>
        <taxon>Pseudomonadota</taxon>
        <taxon>Acidithiobacillia</taxon>
        <taxon>Acidithiobacillales</taxon>
        <taxon>Acidithiobacillaceae</taxon>
        <taxon>Acidithiobacillus</taxon>
    </lineage>
</organism>
<sequence length="452" mass="49179">MTWKSKAALPFAFLLGGMIGLLAWPCAIGLAPLALVALPFWGRRHWAAPFLSMLGYHLATTYGLIHGTDDFFPHAGLLLGLGFWSGSSLLFALPYLFYTPLSLWLSTITPKAVAAITTTVLLSAISTILPPLGLVGWTSPWIGALPGGWWAMLLVLLAVGFVGKNKLSIADIPAWILISVLLWGAFFLRDHLWLAGIVAVGFLVFSFALDTFPSATIFTIDVLHEGRLGAVIGCLLFATMLPHTAPKLPAHWTAINAKYGELSGLSYVEASMKLAPQVLHDFRHGSQVVLTPESIAGPWYVGTKAVWKPVLDYTASHHGKVALIGADIPNATGGLIDALVEMHDGKETILPDRIPVPFSMWHPWRPFQSFPMRVFGKPEIGQVGKTRIGYLICYEQLLMWPALGLIGEHMQVLLAPANDWWAEGTDIPAIQRASAKAWGNFLGVPVLFAVNR</sequence>
<dbReference type="EMBL" id="CP127526">
    <property type="protein sequence ID" value="XRI74608.1"/>
    <property type="molecule type" value="Genomic_DNA"/>
</dbReference>
<keyword evidence="2" id="KW-1185">Reference proteome</keyword>
<dbReference type="Proteomes" id="UP001195965">
    <property type="component" value="Chromosome"/>
</dbReference>
<evidence type="ECO:0000313" key="2">
    <source>
        <dbReference type="Proteomes" id="UP001195965"/>
    </source>
</evidence>
<evidence type="ECO:0000313" key="1">
    <source>
        <dbReference type="EMBL" id="XRI74608.1"/>
    </source>
</evidence>